<name>A0ABU1FU99_9MICC</name>
<proteinExistence type="predicted"/>
<feature type="domain" description="HTH lacI-type" evidence="4">
    <location>
        <begin position="9"/>
        <end position="68"/>
    </location>
</feature>
<dbReference type="GO" id="GO:0003677">
    <property type="term" value="F:DNA binding"/>
    <property type="evidence" value="ECO:0007669"/>
    <property type="project" value="UniProtKB-KW"/>
</dbReference>
<dbReference type="PANTHER" id="PTHR30146:SF109">
    <property type="entry name" value="HTH-TYPE TRANSCRIPTIONAL REGULATOR GALS"/>
    <property type="match status" value="1"/>
</dbReference>
<dbReference type="InterPro" id="IPR046335">
    <property type="entry name" value="LacI/GalR-like_sensor"/>
</dbReference>
<dbReference type="PROSITE" id="PS50932">
    <property type="entry name" value="HTH_LACI_2"/>
    <property type="match status" value="1"/>
</dbReference>
<evidence type="ECO:0000313" key="6">
    <source>
        <dbReference type="Proteomes" id="UP001260872"/>
    </source>
</evidence>
<dbReference type="Pfam" id="PF00356">
    <property type="entry name" value="LacI"/>
    <property type="match status" value="1"/>
</dbReference>
<dbReference type="PANTHER" id="PTHR30146">
    <property type="entry name" value="LACI-RELATED TRANSCRIPTIONAL REPRESSOR"/>
    <property type="match status" value="1"/>
</dbReference>
<evidence type="ECO:0000259" key="4">
    <source>
        <dbReference type="PROSITE" id="PS50932"/>
    </source>
</evidence>
<protein>
    <submittedName>
        <fullName evidence="5">LacI family DNA-binding transcriptional regulator</fullName>
    </submittedName>
</protein>
<dbReference type="SUPFAM" id="SSF47413">
    <property type="entry name" value="lambda repressor-like DNA-binding domains"/>
    <property type="match status" value="1"/>
</dbReference>
<dbReference type="InterPro" id="IPR010982">
    <property type="entry name" value="Lambda_DNA-bd_dom_sf"/>
</dbReference>
<evidence type="ECO:0000313" key="5">
    <source>
        <dbReference type="EMBL" id="MDR5712239.1"/>
    </source>
</evidence>
<dbReference type="Proteomes" id="UP001260872">
    <property type="component" value="Unassembled WGS sequence"/>
</dbReference>
<dbReference type="InterPro" id="IPR028082">
    <property type="entry name" value="Peripla_BP_I"/>
</dbReference>
<dbReference type="Gene3D" id="3.40.50.2300">
    <property type="match status" value="2"/>
</dbReference>
<comment type="caution">
    <text evidence="5">The sequence shown here is derived from an EMBL/GenBank/DDBJ whole genome shotgun (WGS) entry which is preliminary data.</text>
</comment>
<keyword evidence="2 5" id="KW-0238">DNA-binding</keyword>
<dbReference type="RefSeq" id="WP_310537620.1">
    <property type="nucleotide sequence ID" value="NZ_BAAAOC010000086.1"/>
</dbReference>
<gene>
    <name evidence="5" type="ORF">RH857_08870</name>
</gene>
<evidence type="ECO:0000256" key="1">
    <source>
        <dbReference type="ARBA" id="ARBA00023015"/>
    </source>
</evidence>
<dbReference type="Gene3D" id="1.10.260.40">
    <property type="entry name" value="lambda repressor-like DNA-binding domains"/>
    <property type="match status" value="1"/>
</dbReference>
<dbReference type="CDD" id="cd01392">
    <property type="entry name" value="HTH_LacI"/>
    <property type="match status" value="1"/>
</dbReference>
<reference evidence="6" key="1">
    <citation type="submission" date="2023-07" db="EMBL/GenBank/DDBJ databases">
        <title>Description of three actinobacteria isolated from air of manufacturing shop in a pharmaceutical factory.</title>
        <authorList>
            <person name="Zhang D.-F."/>
        </authorList>
    </citation>
    <scope>NUCLEOTIDE SEQUENCE [LARGE SCALE GENOMIC DNA]</scope>
    <source>
        <strain evidence="6">CCTCC AB 207010</strain>
    </source>
</reference>
<dbReference type="InterPro" id="IPR000843">
    <property type="entry name" value="HTH_LacI"/>
</dbReference>
<keyword evidence="1" id="KW-0805">Transcription regulation</keyword>
<keyword evidence="3" id="KW-0804">Transcription</keyword>
<dbReference type="EMBL" id="JAVKGT010000021">
    <property type="protein sequence ID" value="MDR5712239.1"/>
    <property type="molecule type" value="Genomic_DNA"/>
</dbReference>
<dbReference type="SMART" id="SM00354">
    <property type="entry name" value="HTH_LACI"/>
    <property type="match status" value="1"/>
</dbReference>
<dbReference type="SUPFAM" id="SSF53822">
    <property type="entry name" value="Periplasmic binding protein-like I"/>
    <property type="match status" value="1"/>
</dbReference>
<keyword evidence="6" id="KW-1185">Reference proteome</keyword>
<evidence type="ECO:0000256" key="2">
    <source>
        <dbReference type="ARBA" id="ARBA00023125"/>
    </source>
</evidence>
<sequence>MTEHGKRNMTQRGLAALAGVSVPTVSRVLSAPADQRTRWASATTVEKILSLAEEHGYTRNPHAASLRTARSNLVGVMVPRLQDLVLATIYEGIEEAGVEHGVNTYVMNSHDDVDLQRTRTQAMLERRVDGLIFGDAHLDDDFLENLAQRHVPFVLTSRRKDGHISVTLDDYAGGRLVAQHLADLGCRSIVVLAGLEFASTAQDRTQGLIDGLSDAGIEVPEKNIIFRGFDTMAGRLAMAEVLETGLEPDAVFATNDFAAIGALGVLQDQGRSVPDDVVLVGYNDTPLAESVGIPLTTVHSPMHQMGRQALETLMRLIAGEDCEPVLLEPELIIRSSTQR</sequence>
<organism evidence="5 6">
    <name type="scientific">Nesterenkonia flava</name>
    <dbReference type="NCBI Taxonomy" id="469799"/>
    <lineage>
        <taxon>Bacteria</taxon>
        <taxon>Bacillati</taxon>
        <taxon>Actinomycetota</taxon>
        <taxon>Actinomycetes</taxon>
        <taxon>Micrococcales</taxon>
        <taxon>Micrococcaceae</taxon>
        <taxon>Nesterenkonia</taxon>
    </lineage>
</organism>
<dbReference type="Pfam" id="PF13377">
    <property type="entry name" value="Peripla_BP_3"/>
    <property type="match status" value="1"/>
</dbReference>
<evidence type="ECO:0000256" key="3">
    <source>
        <dbReference type="ARBA" id="ARBA00023163"/>
    </source>
</evidence>
<accession>A0ABU1FU99</accession>